<dbReference type="Proteomes" id="UP000572953">
    <property type="component" value="Unassembled WGS sequence"/>
</dbReference>
<feature type="non-terminal residue" evidence="1">
    <location>
        <position position="1"/>
    </location>
</feature>
<comment type="caution">
    <text evidence="1">The sequence shown here is derived from an EMBL/GenBank/DDBJ whole genome shotgun (WGS) entry which is preliminary data.</text>
</comment>
<evidence type="ECO:0000313" key="2">
    <source>
        <dbReference type="Proteomes" id="UP000572953"/>
    </source>
</evidence>
<gene>
    <name evidence="1" type="ORF">EBV78_02775</name>
</gene>
<dbReference type="AlphaFoldDB" id="A0A845S5P5"/>
<accession>A0A845S5P5</accession>
<evidence type="ECO:0008006" key="3">
    <source>
        <dbReference type="Google" id="ProtNLM"/>
    </source>
</evidence>
<proteinExistence type="predicted"/>
<organism evidence="1 2">
    <name type="scientific">Candidatus Fonsibacter lacus</name>
    <dbReference type="NCBI Taxonomy" id="2576439"/>
    <lineage>
        <taxon>Bacteria</taxon>
        <taxon>Pseudomonadati</taxon>
        <taxon>Pseudomonadota</taxon>
        <taxon>Alphaproteobacteria</taxon>
        <taxon>Candidatus Pelagibacterales</taxon>
        <taxon>Candidatus Pelagibacterales incertae sedis</taxon>
        <taxon>Candidatus Fonsibacter</taxon>
    </lineage>
</organism>
<sequence length="93" mass="10696">FIDSAISVTNFPYILAESSYSGKLEPRAFLIVDEAHNTEAEISKFVEVTFSEKFSKDVLKCKPPKSEIQSSIFEWVRTTYKKAAKKIILQIRY</sequence>
<reference evidence="1 2" key="1">
    <citation type="submission" date="2018-10" db="EMBL/GenBank/DDBJ databases">
        <title>Iterative Subtractive Binning of Freshwater Chronoseries Metagenomes Recovers Nearly Complete Genomes from over Four Hundred Novel Species.</title>
        <authorList>
            <person name="Rodriguez-R L.M."/>
            <person name="Tsementzi D."/>
            <person name="Luo C."/>
            <person name="Konstantinidis K.T."/>
        </authorList>
    </citation>
    <scope>NUCLEOTIDE SEQUENCE [LARGE SCALE GENOMIC DNA]</scope>
    <source>
        <strain evidence="1">WB7_2B_003</strain>
    </source>
</reference>
<dbReference type="EMBL" id="RGGN01000085">
    <property type="protein sequence ID" value="NCU63000.1"/>
    <property type="molecule type" value="Genomic_DNA"/>
</dbReference>
<protein>
    <recommendedName>
        <fullName evidence="3">Helicase/UvrB N-terminal domain-containing protein</fullName>
    </recommendedName>
</protein>
<evidence type="ECO:0000313" key="1">
    <source>
        <dbReference type="EMBL" id="NCU63000.1"/>
    </source>
</evidence>
<name>A0A845S5P5_9PROT</name>